<evidence type="ECO:0000256" key="1">
    <source>
        <dbReference type="SAM" id="MobiDB-lite"/>
    </source>
</evidence>
<name>A0A3D8S812_9HELO</name>
<keyword evidence="2" id="KW-1133">Transmembrane helix</keyword>
<feature type="transmembrane region" description="Helical" evidence="2">
    <location>
        <begin position="62"/>
        <end position="82"/>
    </location>
</feature>
<evidence type="ECO:0000313" key="3">
    <source>
        <dbReference type="EMBL" id="RDW82453.1"/>
    </source>
</evidence>
<protein>
    <submittedName>
        <fullName evidence="3">Uncharacterized protein</fullName>
    </submittedName>
</protein>
<feature type="region of interest" description="Disordered" evidence="1">
    <location>
        <begin position="1"/>
        <end position="28"/>
    </location>
</feature>
<keyword evidence="2" id="KW-0472">Membrane</keyword>
<evidence type="ECO:0000256" key="2">
    <source>
        <dbReference type="SAM" id="Phobius"/>
    </source>
</evidence>
<keyword evidence="4" id="KW-1185">Reference proteome</keyword>
<sequence length="160" mass="16876">MEEDFTAPGCTATRAPASQPMRWPTPSPSMTTTAMVQALEASCRHQSGRQESTFGTVIRTLFMAYLLLVLPLGLPAITAFILDHGLSIVGSEDYARVLLCGNEACSVSEGEDENRQAENQQGGDNVTLLNSSAAASSGDIHLLLVQLVLIAISPAVDIGS</sequence>
<accession>A0A3D8S812</accession>
<dbReference type="Proteomes" id="UP000256645">
    <property type="component" value="Unassembled WGS sequence"/>
</dbReference>
<keyword evidence="2" id="KW-0812">Transmembrane</keyword>
<proteinExistence type="predicted"/>
<organism evidence="3 4">
    <name type="scientific">Coleophoma cylindrospora</name>
    <dbReference type="NCBI Taxonomy" id="1849047"/>
    <lineage>
        <taxon>Eukaryota</taxon>
        <taxon>Fungi</taxon>
        <taxon>Dikarya</taxon>
        <taxon>Ascomycota</taxon>
        <taxon>Pezizomycotina</taxon>
        <taxon>Leotiomycetes</taxon>
        <taxon>Helotiales</taxon>
        <taxon>Dermateaceae</taxon>
        <taxon>Coleophoma</taxon>
    </lineage>
</organism>
<evidence type="ECO:0000313" key="4">
    <source>
        <dbReference type="Proteomes" id="UP000256645"/>
    </source>
</evidence>
<gene>
    <name evidence="3" type="ORF">BP6252_03565</name>
</gene>
<dbReference type="AlphaFoldDB" id="A0A3D8S812"/>
<comment type="caution">
    <text evidence="3">The sequence shown here is derived from an EMBL/GenBank/DDBJ whole genome shotgun (WGS) entry which is preliminary data.</text>
</comment>
<reference evidence="3 4" key="1">
    <citation type="journal article" date="2018" name="IMA Fungus">
        <title>IMA Genome-F 9: Draft genome sequence of Annulohypoxylon stygium, Aspergillus mulundensis, Berkeleyomyces basicola (syn. Thielaviopsis basicola), Ceratocystis smalleyi, two Cercospora beticola strains, Coleophoma cylindrospora, Fusarium fracticaudum, Phialophora cf. hyalina, and Morchella septimelata.</title>
        <authorList>
            <person name="Wingfield B.D."/>
            <person name="Bills G.F."/>
            <person name="Dong Y."/>
            <person name="Huang W."/>
            <person name="Nel W.J."/>
            <person name="Swalarsk-Parry B.S."/>
            <person name="Vaghefi N."/>
            <person name="Wilken P.M."/>
            <person name="An Z."/>
            <person name="de Beer Z.W."/>
            <person name="De Vos L."/>
            <person name="Chen L."/>
            <person name="Duong T.A."/>
            <person name="Gao Y."/>
            <person name="Hammerbacher A."/>
            <person name="Kikkert J.R."/>
            <person name="Li Y."/>
            <person name="Li H."/>
            <person name="Li K."/>
            <person name="Li Q."/>
            <person name="Liu X."/>
            <person name="Ma X."/>
            <person name="Naidoo K."/>
            <person name="Pethybridge S.J."/>
            <person name="Sun J."/>
            <person name="Steenkamp E.T."/>
            <person name="van der Nest M.A."/>
            <person name="van Wyk S."/>
            <person name="Wingfield M.J."/>
            <person name="Xiong C."/>
            <person name="Yue Q."/>
            <person name="Zhang X."/>
        </authorList>
    </citation>
    <scope>NUCLEOTIDE SEQUENCE [LARGE SCALE GENOMIC DNA]</scope>
    <source>
        <strain evidence="3 4">BP6252</strain>
    </source>
</reference>
<dbReference type="EMBL" id="PDLM01000003">
    <property type="protein sequence ID" value="RDW82453.1"/>
    <property type="molecule type" value="Genomic_DNA"/>
</dbReference>